<dbReference type="InterPro" id="IPR032675">
    <property type="entry name" value="LRR_dom_sf"/>
</dbReference>
<dbReference type="SUPFAM" id="SSF52047">
    <property type="entry name" value="RNI-like"/>
    <property type="match status" value="1"/>
</dbReference>
<comment type="caution">
    <text evidence="1">The sequence shown here is derived from an EMBL/GenBank/DDBJ whole genome shotgun (WGS) entry which is preliminary data.</text>
</comment>
<proteinExistence type="predicted"/>
<dbReference type="AlphaFoldDB" id="A0A409YQQ5"/>
<dbReference type="SUPFAM" id="SSF81383">
    <property type="entry name" value="F-box domain"/>
    <property type="match status" value="1"/>
</dbReference>
<dbReference type="EMBL" id="NHYE01000486">
    <property type="protein sequence ID" value="PPR05341.1"/>
    <property type="molecule type" value="Genomic_DNA"/>
</dbReference>
<name>A0A409YQQ5_9AGAR</name>
<dbReference type="InParanoid" id="A0A409YQQ5"/>
<dbReference type="Proteomes" id="UP000284706">
    <property type="component" value="Unassembled WGS sequence"/>
</dbReference>
<keyword evidence="2" id="KW-1185">Reference proteome</keyword>
<dbReference type="InterPro" id="IPR036047">
    <property type="entry name" value="F-box-like_dom_sf"/>
</dbReference>
<dbReference type="Gene3D" id="3.80.10.10">
    <property type="entry name" value="Ribonuclease Inhibitor"/>
    <property type="match status" value="1"/>
</dbReference>
<protein>
    <submittedName>
        <fullName evidence="1">Uncharacterized protein</fullName>
    </submittedName>
</protein>
<dbReference type="Gene3D" id="1.20.1280.50">
    <property type="match status" value="1"/>
</dbReference>
<reference evidence="1 2" key="1">
    <citation type="journal article" date="2018" name="Evol. Lett.">
        <title>Horizontal gene cluster transfer increased hallucinogenic mushroom diversity.</title>
        <authorList>
            <person name="Reynolds H.T."/>
            <person name="Vijayakumar V."/>
            <person name="Gluck-Thaler E."/>
            <person name="Korotkin H.B."/>
            <person name="Matheny P.B."/>
            <person name="Slot J.C."/>
        </authorList>
    </citation>
    <scope>NUCLEOTIDE SEQUENCE [LARGE SCALE GENOMIC DNA]</scope>
    <source>
        <strain evidence="1 2">SRW20</strain>
    </source>
</reference>
<dbReference type="OrthoDB" id="2269034at2759"/>
<gene>
    <name evidence="1" type="ORF">CVT26_011606</name>
</gene>
<accession>A0A409YQQ5</accession>
<evidence type="ECO:0000313" key="1">
    <source>
        <dbReference type="EMBL" id="PPR05341.1"/>
    </source>
</evidence>
<organism evidence="1 2">
    <name type="scientific">Gymnopilus dilepis</name>
    <dbReference type="NCBI Taxonomy" id="231916"/>
    <lineage>
        <taxon>Eukaryota</taxon>
        <taxon>Fungi</taxon>
        <taxon>Dikarya</taxon>
        <taxon>Basidiomycota</taxon>
        <taxon>Agaricomycotina</taxon>
        <taxon>Agaricomycetes</taxon>
        <taxon>Agaricomycetidae</taxon>
        <taxon>Agaricales</taxon>
        <taxon>Agaricineae</taxon>
        <taxon>Hymenogastraceae</taxon>
        <taxon>Gymnopilus</taxon>
    </lineage>
</organism>
<evidence type="ECO:0000313" key="2">
    <source>
        <dbReference type="Proteomes" id="UP000284706"/>
    </source>
</evidence>
<sequence length="441" mass="49580">MVQITSLSADWVIHNIPFDVWRHIFGIFFQQSSNDTRKSVLLSHVCSTWRSIVTNAPELWTTVNLTIKTSDEQSQASLFSLVLRNSGNMPLRMDLRGMMHETTTLTYPQHVWDFLEETRRAKELSLDFGVINALLATESAAYGTVKTELQPCALLENLTLLNTAYKEPNAIPLLERMWMPAPSLISFAMYGAGVSSTCMKSFQKANFPFHQLSALKIGTAIQVEALLDTLSLTPLLQAASFHGVAWEDDRDDDDRWVYDEGGIVLPALRTLTLQGYGSPRLGCLLSPPLTRLLAFITTPSLTTLDLYADRGWSPESFETFIRKSSPPIEDLGLDICDFSQDDKISCLKMLPSLKSLDLRPRKDTGRSDLSRLGKQFSMAMRDWDSLTESFSVCPILEKLTIDHDAVVDSAQTAFESMVQERKRRSPEGKYFELVIADVHHS</sequence>